<dbReference type="GO" id="GO:0000786">
    <property type="term" value="C:nucleosome"/>
    <property type="evidence" value="ECO:0007669"/>
    <property type="project" value="InterPro"/>
</dbReference>
<feature type="compositionally biased region" description="Basic residues" evidence="2">
    <location>
        <begin position="41"/>
        <end position="57"/>
    </location>
</feature>
<evidence type="ECO:0000256" key="1">
    <source>
        <dbReference type="ARBA" id="ARBA00010343"/>
    </source>
</evidence>
<feature type="compositionally biased region" description="Basic and acidic residues" evidence="2">
    <location>
        <begin position="63"/>
        <end position="77"/>
    </location>
</feature>
<dbReference type="GO" id="GO:0046982">
    <property type="term" value="F:protein heterodimerization activity"/>
    <property type="evidence" value="ECO:0007669"/>
    <property type="project" value="InterPro"/>
</dbReference>
<organism evidence="4 5">
    <name type="scientific">Tigriopus californicus</name>
    <name type="common">Marine copepod</name>
    <dbReference type="NCBI Taxonomy" id="6832"/>
    <lineage>
        <taxon>Eukaryota</taxon>
        <taxon>Metazoa</taxon>
        <taxon>Ecdysozoa</taxon>
        <taxon>Arthropoda</taxon>
        <taxon>Crustacea</taxon>
        <taxon>Multicrustacea</taxon>
        <taxon>Hexanauplia</taxon>
        <taxon>Copepoda</taxon>
        <taxon>Harpacticoida</taxon>
        <taxon>Harpacticidae</taxon>
        <taxon>Tigriopus</taxon>
    </lineage>
</organism>
<dbReference type="OMA" id="WSEDKDS"/>
<reference evidence="4 5" key="1">
    <citation type="journal article" date="2018" name="Nat. Ecol. Evol.">
        <title>Genomic signatures of mitonuclear coevolution across populations of Tigriopus californicus.</title>
        <authorList>
            <person name="Barreto F.S."/>
            <person name="Watson E.T."/>
            <person name="Lima T.G."/>
            <person name="Willett C.S."/>
            <person name="Edmands S."/>
            <person name="Li W."/>
            <person name="Burton R.S."/>
        </authorList>
    </citation>
    <scope>NUCLEOTIDE SEQUENCE [LARGE SCALE GENOMIC DNA]</scope>
    <source>
        <strain evidence="4 5">San Diego</strain>
    </source>
</reference>
<dbReference type="Pfam" id="PF00125">
    <property type="entry name" value="Histone"/>
    <property type="match status" value="1"/>
</dbReference>
<feature type="domain" description="Core Histone H2A/H2B/H3" evidence="3">
    <location>
        <begin position="73"/>
        <end position="158"/>
    </location>
</feature>
<protein>
    <recommendedName>
        <fullName evidence="3">Core Histone H2A/H2B/H3 domain-containing protein</fullName>
    </recommendedName>
</protein>
<dbReference type="AlphaFoldDB" id="A0A553NE73"/>
<accession>A0A553NE73</accession>
<evidence type="ECO:0000313" key="5">
    <source>
        <dbReference type="Proteomes" id="UP000318571"/>
    </source>
</evidence>
<comment type="caution">
    <text evidence="4">The sequence shown here is derived from an EMBL/GenBank/DDBJ whole genome shotgun (WGS) entry which is preliminary data.</text>
</comment>
<dbReference type="Proteomes" id="UP000318571">
    <property type="component" value="Chromosome 10"/>
</dbReference>
<dbReference type="GO" id="GO:0003677">
    <property type="term" value="F:DNA binding"/>
    <property type="evidence" value="ECO:0007669"/>
    <property type="project" value="InterPro"/>
</dbReference>
<dbReference type="STRING" id="6832.A0A553NE73"/>
<sequence length="161" mass="18202">MQSQSRKSLSRSSQLQIWSEDKDSDDDFTETSPFSQNGKKIALKKQTTTRKKNKFKLSMKQPAHSEPKTSRSSNDLKEIQRFQKYPGLLVPKSSFTRVVRDVLKFIGPDLKIQSAALGATQAASETFLTNLMEGANLAAVHAKRVTIMPKDVELYQRLKQL</sequence>
<dbReference type="InterPro" id="IPR007125">
    <property type="entry name" value="H2A/H2B/H3"/>
</dbReference>
<dbReference type="Gene3D" id="1.10.20.10">
    <property type="entry name" value="Histone, subunit A"/>
    <property type="match status" value="1"/>
</dbReference>
<evidence type="ECO:0000259" key="3">
    <source>
        <dbReference type="Pfam" id="PF00125"/>
    </source>
</evidence>
<dbReference type="PRINTS" id="PR00622">
    <property type="entry name" value="HISTONEH3"/>
</dbReference>
<dbReference type="InterPro" id="IPR000164">
    <property type="entry name" value="Histone_H3/CENP-A"/>
</dbReference>
<keyword evidence="5" id="KW-1185">Reference proteome</keyword>
<name>A0A553NE73_TIGCA</name>
<proteinExistence type="inferred from homology"/>
<evidence type="ECO:0000313" key="4">
    <source>
        <dbReference type="EMBL" id="TRY63744.1"/>
    </source>
</evidence>
<feature type="region of interest" description="Disordered" evidence="2">
    <location>
        <begin position="1"/>
        <end position="77"/>
    </location>
</feature>
<dbReference type="GO" id="GO:0030527">
    <property type="term" value="F:structural constituent of chromatin"/>
    <property type="evidence" value="ECO:0007669"/>
    <property type="project" value="InterPro"/>
</dbReference>
<dbReference type="CDD" id="cd22911">
    <property type="entry name" value="HFD_H3"/>
    <property type="match status" value="1"/>
</dbReference>
<dbReference type="EMBL" id="VCGU01000458">
    <property type="protein sequence ID" value="TRY63744.1"/>
    <property type="molecule type" value="Genomic_DNA"/>
</dbReference>
<dbReference type="PANTHER" id="PTHR11426">
    <property type="entry name" value="HISTONE H3"/>
    <property type="match status" value="1"/>
</dbReference>
<dbReference type="InterPro" id="IPR009072">
    <property type="entry name" value="Histone-fold"/>
</dbReference>
<gene>
    <name evidence="4" type="ORF">TCAL_00818</name>
</gene>
<comment type="similarity">
    <text evidence="1">Belongs to the histone H3 family.</text>
</comment>
<dbReference type="SUPFAM" id="SSF47113">
    <property type="entry name" value="Histone-fold"/>
    <property type="match status" value="1"/>
</dbReference>
<dbReference type="SMART" id="SM00428">
    <property type="entry name" value="H3"/>
    <property type="match status" value="1"/>
</dbReference>
<feature type="compositionally biased region" description="Low complexity" evidence="2">
    <location>
        <begin position="1"/>
        <end position="16"/>
    </location>
</feature>
<evidence type="ECO:0000256" key="2">
    <source>
        <dbReference type="SAM" id="MobiDB-lite"/>
    </source>
</evidence>